<evidence type="ECO:0008006" key="3">
    <source>
        <dbReference type="Google" id="ProtNLM"/>
    </source>
</evidence>
<accession>A0AAD8MRQ2</accession>
<keyword evidence="2" id="KW-1185">Reference proteome</keyword>
<organism evidence="1 2">
    <name type="scientific">Heracleum sosnowskyi</name>
    <dbReference type="NCBI Taxonomy" id="360622"/>
    <lineage>
        <taxon>Eukaryota</taxon>
        <taxon>Viridiplantae</taxon>
        <taxon>Streptophyta</taxon>
        <taxon>Embryophyta</taxon>
        <taxon>Tracheophyta</taxon>
        <taxon>Spermatophyta</taxon>
        <taxon>Magnoliopsida</taxon>
        <taxon>eudicotyledons</taxon>
        <taxon>Gunneridae</taxon>
        <taxon>Pentapetalae</taxon>
        <taxon>asterids</taxon>
        <taxon>campanulids</taxon>
        <taxon>Apiales</taxon>
        <taxon>Apiaceae</taxon>
        <taxon>Apioideae</taxon>
        <taxon>apioid superclade</taxon>
        <taxon>Tordylieae</taxon>
        <taxon>Tordyliinae</taxon>
        <taxon>Heracleum</taxon>
    </lineage>
</organism>
<proteinExistence type="predicted"/>
<evidence type="ECO:0000313" key="1">
    <source>
        <dbReference type="EMBL" id="KAK1382532.1"/>
    </source>
</evidence>
<dbReference type="PANTHER" id="PTHR48258">
    <property type="entry name" value="DUF4218 DOMAIN-CONTAINING PROTEIN-RELATED"/>
    <property type="match status" value="1"/>
</dbReference>
<sequence length="178" mass="20554">MSQYSESPSTVSNILKWLAYGPDIPVISYQGYDVNGYTFYTQCQDDKSTVQNSGVSVKASTTEFERGNSITSRDIKKSYYGVIEEIWELDYKDFKVALFKWGLRNNRKEFLWNHTEVQCPQQEGGTECGFYVMRYMHDIVMLSQKNPNVNWKVGLALGQIFYSRMLMIRCVCHGSQNG</sequence>
<dbReference type="Proteomes" id="UP001237642">
    <property type="component" value="Unassembled WGS sequence"/>
</dbReference>
<comment type="caution">
    <text evidence="1">The sequence shown here is derived from an EMBL/GenBank/DDBJ whole genome shotgun (WGS) entry which is preliminary data.</text>
</comment>
<dbReference type="SUPFAM" id="SSF54001">
    <property type="entry name" value="Cysteine proteinases"/>
    <property type="match status" value="1"/>
</dbReference>
<evidence type="ECO:0000313" key="2">
    <source>
        <dbReference type="Proteomes" id="UP001237642"/>
    </source>
</evidence>
<reference evidence="1" key="1">
    <citation type="submission" date="2023-02" db="EMBL/GenBank/DDBJ databases">
        <title>Genome of toxic invasive species Heracleum sosnowskyi carries increased number of genes despite the absence of recent whole-genome duplications.</title>
        <authorList>
            <person name="Schelkunov M."/>
            <person name="Shtratnikova V."/>
            <person name="Makarenko M."/>
            <person name="Klepikova A."/>
            <person name="Omelchenko D."/>
            <person name="Novikova G."/>
            <person name="Obukhova E."/>
            <person name="Bogdanov V."/>
            <person name="Penin A."/>
            <person name="Logacheva M."/>
        </authorList>
    </citation>
    <scope>NUCLEOTIDE SEQUENCE</scope>
    <source>
        <strain evidence="1">Hsosn_3</strain>
        <tissue evidence="1">Leaf</tissue>
    </source>
</reference>
<dbReference type="PANTHER" id="PTHR48258:SF9">
    <property type="entry name" value="OS01G0348150 PROTEIN"/>
    <property type="match status" value="1"/>
</dbReference>
<dbReference type="Gene3D" id="3.40.395.10">
    <property type="entry name" value="Adenoviral Proteinase, Chain A"/>
    <property type="match status" value="1"/>
</dbReference>
<dbReference type="AlphaFoldDB" id="A0AAD8MRQ2"/>
<reference evidence="1" key="2">
    <citation type="submission" date="2023-05" db="EMBL/GenBank/DDBJ databases">
        <authorList>
            <person name="Schelkunov M.I."/>
        </authorList>
    </citation>
    <scope>NUCLEOTIDE SEQUENCE</scope>
    <source>
        <strain evidence="1">Hsosn_3</strain>
        <tissue evidence="1">Leaf</tissue>
    </source>
</reference>
<dbReference type="InterPro" id="IPR038765">
    <property type="entry name" value="Papain-like_cys_pep_sf"/>
</dbReference>
<protein>
    <recommendedName>
        <fullName evidence="3">Ubiquitin-like protease family profile domain-containing protein</fullName>
    </recommendedName>
</protein>
<gene>
    <name evidence="1" type="ORF">POM88_020267</name>
</gene>
<dbReference type="EMBL" id="JAUIZM010000005">
    <property type="protein sequence ID" value="KAK1382532.1"/>
    <property type="molecule type" value="Genomic_DNA"/>
</dbReference>
<name>A0AAD8MRQ2_9APIA</name>